<dbReference type="AlphaFoldDB" id="A0A1K2HFY6"/>
<keyword evidence="3" id="KW-0808">Transferase</keyword>
<keyword evidence="1" id="KW-0812">Transmembrane</keyword>
<keyword evidence="3" id="KW-0012">Acyltransferase</keyword>
<organism evidence="3 4">
    <name type="scientific">Chitinimonas taiwanensis DSM 18899</name>
    <dbReference type="NCBI Taxonomy" id="1121279"/>
    <lineage>
        <taxon>Bacteria</taxon>
        <taxon>Pseudomonadati</taxon>
        <taxon>Pseudomonadota</taxon>
        <taxon>Betaproteobacteria</taxon>
        <taxon>Neisseriales</taxon>
        <taxon>Chitinibacteraceae</taxon>
        <taxon>Chitinimonas</taxon>
    </lineage>
</organism>
<keyword evidence="4" id="KW-1185">Reference proteome</keyword>
<evidence type="ECO:0000313" key="3">
    <source>
        <dbReference type="EMBL" id="SFZ75686.1"/>
    </source>
</evidence>
<dbReference type="EMBL" id="FPKR01000006">
    <property type="protein sequence ID" value="SFZ75686.1"/>
    <property type="molecule type" value="Genomic_DNA"/>
</dbReference>
<dbReference type="Pfam" id="PF01553">
    <property type="entry name" value="Acyltransferase"/>
    <property type="match status" value="1"/>
</dbReference>
<sequence>MLNFLPSALRGLLSSLLLLLNVLLLGALILSLAVLKFLLPFKAVRGPLDRIINALGQIWVGNNGLWMGLVQRTQWQVQGTEQLSPRGWYLVSSNHQSWVDILVLQKVFLGRIPFLKFFLKQQLIFVPVIGLVWWAMDFPFMKRHSEAFLKKHPKKRGEDQATTRRACEKFSLVPTSVINFLEGTRFTQAKHDQQGSPFQHLLKPKAGGIALAINAMGEKFQSLLDVTIFYPDGPPSFWDLLAGRVRQIVVRVNELPIPAEFVNGDYSGDDAFRARMQAWVQNLWQAKDAQLAQLRLEYPHS</sequence>
<dbReference type="Proteomes" id="UP000186513">
    <property type="component" value="Unassembled WGS sequence"/>
</dbReference>
<dbReference type="InterPro" id="IPR002123">
    <property type="entry name" value="Plipid/glycerol_acylTrfase"/>
</dbReference>
<feature type="transmembrane region" description="Helical" evidence="1">
    <location>
        <begin position="12"/>
        <end position="35"/>
    </location>
</feature>
<dbReference type="GO" id="GO:0016746">
    <property type="term" value="F:acyltransferase activity"/>
    <property type="evidence" value="ECO:0007669"/>
    <property type="project" value="UniProtKB-KW"/>
</dbReference>
<evidence type="ECO:0000259" key="2">
    <source>
        <dbReference type="SMART" id="SM00563"/>
    </source>
</evidence>
<name>A0A1K2HFY6_9NEIS</name>
<gene>
    <name evidence="3" type="ORF">SAMN02745887_01686</name>
</gene>
<evidence type="ECO:0000313" key="4">
    <source>
        <dbReference type="Proteomes" id="UP000186513"/>
    </source>
</evidence>
<dbReference type="PANTHER" id="PTHR10983">
    <property type="entry name" value="1-ACYLGLYCEROL-3-PHOSPHATE ACYLTRANSFERASE-RELATED"/>
    <property type="match status" value="1"/>
</dbReference>
<dbReference type="SMART" id="SM00563">
    <property type="entry name" value="PlsC"/>
    <property type="match status" value="1"/>
</dbReference>
<dbReference type="CDD" id="cd07990">
    <property type="entry name" value="LPLAT_LCLAT1-like"/>
    <property type="match status" value="1"/>
</dbReference>
<reference evidence="3 4" key="1">
    <citation type="submission" date="2016-11" db="EMBL/GenBank/DDBJ databases">
        <authorList>
            <person name="Jaros S."/>
            <person name="Januszkiewicz K."/>
            <person name="Wedrychowicz H."/>
        </authorList>
    </citation>
    <scope>NUCLEOTIDE SEQUENCE [LARGE SCALE GENOMIC DNA]</scope>
    <source>
        <strain evidence="3 4">DSM 18899</strain>
    </source>
</reference>
<dbReference type="OrthoDB" id="319710at2"/>
<protein>
    <submittedName>
        <fullName evidence="3">1-acyl-sn-glycerol-3-phosphate acyltransferase</fullName>
    </submittedName>
</protein>
<dbReference type="PANTHER" id="PTHR10983:SF16">
    <property type="entry name" value="LYSOCARDIOLIPIN ACYLTRANSFERASE 1"/>
    <property type="match status" value="1"/>
</dbReference>
<dbReference type="SUPFAM" id="SSF69593">
    <property type="entry name" value="Glycerol-3-phosphate (1)-acyltransferase"/>
    <property type="match status" value="1"/>
</dbReference>
<evidence type="ECO:0000256" key="1">
    <source>
        <dbReference type="SAM" id="Phobius"/>
    </source>
</evidence>
<keyword evidence="1" id="KW-0472">Membrane</keyword>
<feature type="domain" description="Phospholipid/glycerol acyltransferase" evidence="2">
    <location>
        <begin position="89"/>
        <end position="231"/>
    </location>
</feature>
<accession>A0A1K2HFY6</accession>
<keyword evidence="1" id="KW-1133">Transmembrane helix</keyword>
<dbReference type="RefSeq" id="WP_072428212.1">
    <property type="nucleotide sequence ID" value="NZ_FPKR01000006.1"/>
</dbReference>
<dbReference type="NCBIfam" id="NF010621">
    <property type="entry name" value="PRK14014.1"/>
    <property type="match status" value="1"/>
</dbReference>
<proteinExistence type="predicted"/>
<dbReference type="STRING" id="1121279.SAMN02745887_01686"/>